<name>A0A2Z6M389_TRISU</name>
<dbReference type="Pfam" id="PF14392">
    <property type="entry name" value="zf-CCHC_4"/>
    <property type="match status" value="1"/>
</dbReference>
<dbReference type="OrthoDB" id="1707487at2759"/>
<keyword evidence="1" id="KW-0863">Zinc-finger</keyword>
<dbReference type="AlphaFoldDB" id="A0A2Z6M389"/>
<gene>
    <name evidence="4" type="ORF">TSUD_279920</name>
</gene>
<dbReference type="InterPro" id="IPR001878">
    <property type="entry name" value="Znf_CCHC"/>
</dbReference>
<proteinExistence type="predicted"/>
<dbReference type="GO" id="GO:0003676">
    <property type="term" value="F:nucleic acid binding"/>
    <property type="evidence" value="ECO:0007669"/>
    <property type="project" value="InterPro"/>
</dbReference>
<dbReference type="InterPro" id="IPR025836">
    <property type="entry name" value="Zn_knuckle_CX2CX4HX4C"/>
</dbReference>
<accession>A0A2Z6M389</accession>
<sequence length="215" mass="23924">MTQIQRTISVHKPILSGIHVGNPTDGTHWIDYRYEKLPQTCFNCGLVGHEAKLCRNQALNTDTTTPLGPWIRSSQYGRRKMEEKDKKYYSNPSQSPNFGKYSPHVPASLLAQLAAMKLQNQTPINNNQNQQQGEQSSKETSHGDTSQNTTQQREVGAIIPCSEGSNLRSEKAGKTNIEDAHQVKRLKLAYEPTNGRMLMETNTMAGLGAQAGQQQ</sequence>
<evidence type="ECO:0000313" key="4">
    <source>
        <dbReference type="EMBL" id="GAU25508.1"/>
    </source>
</evidence>
<dbReference type="GO" id="GO:0008270">
    <property type="term" value="F:zinc ion binding"/>
    <property type="evidence" value="ECO:0007669"/>
    <property type="project" value="UniProtKB-KW"/>
</dbReference>
<dbReference type="PROSITE" id="PS50158">
    <property type="entry name" value="ZF_CCHC"/>
    <property type="match status" value="1"/>
</dbReference>
<keyword evidence="1" id="KW-0479">Metal-binding</keyword>
<feature type="region of interest" description="Disordered" evidence="2">
    <location>
        <begin position="124"/>
        <end position="173"/>
    </location>
</feature>
<feature type="compositionally biased region" description="Polar residues" evidence="2">
    <location>
        <begin position="62"/>
        <end position="76"/>
    </location>
</feature>
<feature type="compositionally biased region" description="Low complexity" evidence="2">
    <location>
        <begin position="124"/>
        <end position="135"/>
    </location>
</feature>
<feature type="compositionally biased region" description="Polar residues" evidence="2">
    <location>
        <begin position="143"/>
        <end position="153"/>
    </location>
</feature>
<keyword evidence="5" id="KW-1185">Reference proteome</keyword>
<evidence type="ECO:0000313" key="5">
    <source>
        <dbReference type="Proteomes" id="UP000242715"/>
    </source>
</evidence>
<keyword evidence="1" id="KW-0862">Zinc</keyword>
<feature type="compositionally biased region" description="Basic and acidic residues" evidence="2">
    <location>
        <begin position="79"/>
        <end position="88"/>
    </location>
</feature>
<feature type="domain" description="CCHC-type" evidence="3">
    <location>
        <begin position="41"/>
        <end position="56"/>
    </location>
</feature>
<reference evidence="5" key="1">
    <citation type="journal article" date="2017" name="Front. Plant Sci.">
        <title>Climate Clever Clovers: New Paradigm to Reduce the Environmental Footprint of Ruminants by Breeding Low Methanogenic Forages Utilizing Haplotype Variation.</title>
        <authorList>
            <person name="Kaur P."/>
            <person name="Appels R."/>
            <person name="Bayer P.E."/>
            <person name="Keeble-Gagnere G."/>
            <person name="Wang J."/>
            <person name="Hirakawa H."/>
            <person name="Shirasawa K."/>
            <person name="Vercoe P."/>
            <person name="Stefanova K."/>
            <person name="Durmic Z."/>
            <person name="Nichols P."/>
            <person name="Revell C."/>
            <person name="Isobe S.N."/>
            <person name="Edwards D."/>
            <person name="Erskine W."/>
        </authorList>
    </citation>
    <scope>NUCLEOTIDE SEQUENCE [LARGE SCALE GENOMIC DNA]</scope>
    <source>
        <strain evidence="5">cv. Daliak</strain>
    </source>
</reference>
<feature type="region of interest" description="Disordered" evidence="2">
    <location>
        <begin position="62"/>
        <end position="103"/>
    </location>
</feature>
<evidence type="ECO:0000259" key="3">
    <source>
        <dbReference type="PROSITE" id="PS50158"/>
    </source>
</evidence>
<dbReference type="Proteomes" id="UP000242715">
    <property type="component" value="Unassembled WGS sequence"/>
</dbReference>
<evidence type="ECO:0000256" key="2">
    <source>
        <dbReference type="SAM" id="MobiDB-lite"/>
    </source>
</evidence>
<protein>
    <recommendedName>
        <fullName evidence="3">CCHC-type domain-containing protein</fullName>
    </recommendedName>
</protein>
<evidence type="ECO:0000256" key="1">
    <source>
        <dbReference type="PROSITE-ProRule" id="PRU00047"/>
    </source>
</evidence>
<dbReference type="EMBL" id="DF973313">
    <property type="protein sequence ID" value="GAU25508.1"/>
    <property type="molecule type" value="Genomic_DNA"/>
</dbReference>
<organism evidence="4 5">
    <name type="scientific">Trifolium subterraneum</name>
    <name type="common">Subterranean clover</name>
    <dbReference type="NCBI Taxonomy" id="3900"/>
    <lineage>
        <taxon>Eukaryota</taxon>
        <taxon>Viridiplantae</taxon>
        <taxon>Streptophyta</taxon>
        <taxon>Embryophyta</taxon>
        <taxon>Tracheophyta</taxon>
        <taxon>Spermatophyta</taxon>
        <taxon>Magnoliopsida</taxon>
        <taxon>eudicotyledons</taxon>
        <taxon>Gunneridae</taxon>
        <taxon>Pentapetalae</taxon>
        <taxon>rosids</taxon>
        <taxon>fabids</taxon>
        <taxon>Fabales</taxon>
        <taxon>Fabaceae</taxon>
        <taxon>Papilionoideae</taxon>
        <taxon>50 kb inversion clade</taxon>
        <taxon>NPAAA clade</taxon>
        <taxon>Hologalegina</taxon>
        <taxon>IRL clade</taxon>
        <taxon>Trifolieae</taxon>
        <taxon>Trifolium</taxon>
    </lineage>
</organism>